<evidence type="ECO:0000313" key="2">
    <source>
        <dbReference type="EMBL" id="SHH77256.1"/>
    </source>
</evidence>
<dbReference type="GO" id="GO:0003677">
    <property type="term" value="F:DNA binding"/>
    <property type="evidence" value="ECO:0007669"/>
    <property type="project" value="InterPro"/>
</dbReference>
<dbReference type="CDD" id="cd00093">
    <property type="entry name" value="HTH_XRE"/>
    <property type="match status" value="1"/>
</dbReference>
<sequence length="75" mass="8644">MIHIGANLSGLRQMKGYTTVKQFANRYKLPAIQYWRIERGKANLTLKSLARILDIHKISVQDFFCIMASQNFALT</sequence>
<name>A0A1M5VPR7_9BACT</name>
<dbReference type="SUPFAM" id="SSF47413">
    <property type="entry name" value="lambda repressor-like DNA-binding domains"/>
    <property type="match status" value="1"/>
</dbReference>
<proteinExistence type="predicted"/>
<dbReference type="PROSITE" id="PS50943">
    <property type="entry name" value="HTH_CROC1"/>
    <property type="match status" value="1"/>
</dbReference>
<feature type="domain" description="HTH cro/C1-type" evidence="1">
    <location>
        <begin position="33"/>
        <end position="63"/>
    </location>
</feature>
<keyword evidence="3" id="KW-1185">Reference proteome</keyword>
<evidence type="ECO:0000313" key="3">
    <source>
        <dbReference type="Proteomes" id="UP000184212"/>
    </source>
</evidence>
<gene>
    <name evidence="2" type="ORF">SAMN04488109_5292</name>
</gene>
<reference evidence="2 3" key="1">
    <citation type="submission" date="2016-11" db="EMBL/GenBank/DDBJ databases">
        <authorList>
            <person name="Jaros S."/>
            <person name="Januszkiewicz K."/>
            <person name="Wedrychowicz H."/>
        </authorList>
    </citation>
    <scope>NUCLEOTIDE SEQUENCE [LARGE SCALE GENOMIC DNA]</scope>
    <source>
        <strain evidence="2 3">DSM 24574</strain>
    </source>
</reference>
<evidence type="ECO:0000259" key="1">
    <source>
        <dbReference type="PROSITE" id="PS50943"/>
    </source>
</evidence>
<dbReference type="AlphaFoldDB" id="A0A1M5VPR7"/>
<dbReference type="Proteomes" id="UP000184212">
    <property type="component" value="Unassembled WGS sequence"/>
</dbReference>
<accession>A0A1M5VPR7</accession>
<organism evidence="2 3">
    <name type="scientific">Chryseolinea serpens</name>
    <dbReference type="NCBI Taxonomy" id="947013"/>
    <lineage>
        <taxon>Bacteria</taxon>
        <taxon>Pseudomonadati</taxon>
        <taxon>Bacteroidota</taxon>
        <taxon>Cytophagia</taxon>
        <taxon>Cytophagales</taxon>
        <taxon>Fulvivirgaceae</taxon>
        <taxon>Chryseolinea</taxon>
    </lineage>
</organism>
<dbReference type="InterPro" id="IPR010982">
    <property type="entry name" value="Lambda_DNA-bd_dom_sf"/>
</dbReference>
<dbReference type="InterPro" id="IPR001387">
    <property type="entry name" value="Cro/C1-type_HTH"/>
</dbReference>
<dbReference type="Gene3D" id="1.10.260.40">
    <property type="entry name" value="lambda repressor-like DNA-binding domains"/>
    <property type="match status" value="1"/>
</dbReference>
<protein>
    <recommendedName>
        <fullName evidence="1">HTH cro/C1-type domain-containing protein</fullName>
    </recommendedName>
</protein>
<dbReference type="STRING" id="947013.SAMN04488109_5292"/>
<dbReference type="EMBL" id="FQWQ01000004">
    <property type="protein sequence ID" value="SHH77256.1"/>
    <property type="molecule type" value="Genomic_DNA"/>
</dbReference>